<name>A0A1H9U7V5_9BACI</name>
<proteinExistence type="predicted"/>
<dbReference type="Proteomes" id="UP000199687">
    <property type="component" value="Unassembled WGS sequence"/>
</dbReference>
<feature type="transmembrane region" description="Helical" evidence="1">
    <location>
        <begin position="72"/>
        <end position="89"/>
    </location>
</feature>
<sequence>MSDKTWRKLRGAATAIALLTVGIMVVVFFEEPYKIKSSPLGLALSGTALICGVFGIFVNYREKTGGVTLKTFWYVISFLVAAYIMTIIVDRFF</sequence>
<organism evidence="2 3">
    <name type="scientific">Gracilibacillus ureilyticus</name>
    <dbReference type="NCBI Taxonomy" id="531814"/>
    <lineage>
        <taxon>Bacteria</taxon>
        <taxon>Bacillati</taxon>
        <taxon>Bacillota</taxon>
        <taxon>Bacilli</taxon>
        <taxon>Bacillales</taxon>
        <taxon>Bacillaceae</taxon>
        <taxon>Gracilibacillus</taxon>
    </lineage>
</organism>
<feature type="transmembrane region" description="Helical" evidence="1">
    <location>
        <begin position="12"/>
        <end position="29"/>
    </location>
</feature>
<protein>
    <submittedName>
        <fullName evidence="2">Uncharacterized protein</fullName>
    </submittedName>
</protein>
<gene>
    <name evidence="2" type="ORF">SAMN04487944_11658</name>
</gene>
<keyword evidence="1" id="KW-0812">Transmembrane</keyword>
<evidence type="ECO:0000313" key="2">
    <source>
        <dbReference type="EMBL" id="SES05183.1"/>
    </source>
</evidence>
<keyword evidence="1" id="KW-1133">Transmembrane helix</keyword>
<feature type="transmembrane region" description="Helical" evidence="1">
    <location>
        <begin position="41"/>
        <end position="60"/>
    </location>
</feature>
<keyword evidence="1" id="KW-0472">Membrane</keyword>
<reference evidence="2 3" key="1">
    <citation type="submission" date="2016-10" db="EMBL/GenBank/DDBJ databases">
        <authorList>
            <person name="de Groot N.N."/>
        </authorList>
    </citation>
    <scope>NUCLEOTIDE SEQUENCE [LARGE SCALE GENOMIC DNA]</scope>
    <source>
        <strain evidence="2 3">CGMCC 1.7727</strain>
    </source>
</reference>
<evidence type="ECO:0000256" key="1">
    <source>
        <dbReference type="SAM" id="Phobius"/>
    </source>
</evidence>
<keyword evidence="3" id="KW-1185">Reference proteome</keyword>
<accession>A0A1H9U7V5</accession>
<dbReference type="EMBL" id="FOGL01000016">
    <property type="protein sequence ID" value="SES05183.1"/>
    <property type="molecule type" value="Genomic_DNA"/>
</dbReference>
<dbReference type="RefSeq" id="WP_089742522.1">
    <property type="nucleotide sequence ID" value="NZ_FOGL01000016.1"/>
</dbReference>
<dbReference type="AlphaFoldDB" id="A0A1H9U7V5"/>
<evidence type="ECO:0000313" key="3">
    <source>
        <dbReference type="Proteomes" id="UP000199687"/>
    </source>
</evidence>